<organism evidence="2 3">
    <name type="scientific">Microvirga makkahensis</name>
    <dbReference type="NCBI Taxonomy" id="1128670"/>
    <lineage>
        <taxon>Bacteria</taxon>
        <taxon>Pseudomonadati</taxon>
        <taxon>Pseudomonadota</taxon>
        <taxon>Alphaproteobacteria</taxon>
        <taxon>Hyphomicrobiales</taxon>
        <taxon>Methylobacteriaceae</taxon>
        <taxon>Microvirga</taxon>
    </lineage>
</organism>
<keyword evidence="2" id="KW-0808">Transferase</keyword>
<gene>
    <name evidence="2" type="ORF">GR328_08200</name>
</gene>
<dbReference type="Proteomes" id="UP000436483">
    <property type="component" value="Unassembled WGS sequence"/>
</dbReference>
<dbReference type="EMBL" id="WURB01000004">
    <property type="protein sequence ID" value="MXQ11439.1"/>
    <property type="molecule type" value="Genomic_DNA"/>
</dbReference>
<proteinExistence type="predicted"/>
<protein>
    <submittedName>
        <fullName evidence="2">Glycosyltransferase</fullName>
    </submittedName>
</protein>
<accession>A0A7X3MQM4</accession>
<evidence type="ECO:0000313" key="3">
    <source>
        <dbReference type="Proteomes" id="UP000436483"/>
    </source>
</evidence>
<evidence type="ECO:0000259" key="1">
    <source>
        <dbReference type="Pfam" id="PF13524"/>
    </source>
</evidence>
<dbReference type="InterPro" id="IPR055259">
    <property type="entry name" value="YkvP/CgeB_Glyco_trans-like"/>
</dbReference>
<dbReference type="Pfam" id="PF13524">
    <property type="entry name" value="Glyco_trans_1_2"/>
    <property type="match status" value="1"/>
</dbReference>
<name>A0A7X3MQM4_9HYPH</name>
<dbReference type="OrthoDB" id="9774625at2"/>
<dbReference type="Gene3D" id="3.40.50.2000">
    <property type="entry name" value="Glycogen Phosphorylase B"/>
    <property type="match status" value="1"/>
</dbReference>
<feature type="domain" description="Spore protein YkvP/CgeB glycosyl transferase-like" evidence="1">
    <location>
        <begin position="202"/>
        <end position="347"/>
    </location>
</feature>
<sequence length="369" mass="40482">MKLVVFGLTISSSWGNGHATLWRGLCRALARQGHRVVFFEKDAPYYSANRDVFEVPNGNLVLYDTWDAVKQRARSELSGADAAMVTSYCPDGLEATELVLDTPGVVRTFYDLDTPVTLSKLQARETLTYIGPRGLGEFDLVLSYTGGGALEMLQTVLGAQRVAPLYGHVDPNVHHPVAPVARYMCDLSYLGTYAADRQTALRKLLIDPAGLRPARRFLIGGAQYPDDFPWRANIHFARHLPPAEHPAFFSSSRLTLNVTRQAMAEMGWCPSGRLFEASACGVPILSDDWEGLDSFFDPGSEILIAETTEDAVAALDLSDAELDRIARASRERTLAEHTSEHRARELEALLASVHSAPSALGRSTAMMET</sequence>
<reference evidence="2 3" key="1">
    <citation type="submission" date="2019-12" db="EMBL/GenBank/DDBJ databases">
        <authorList>
            <person name="Yuan C.-G."/>
        </authorList>
    </citation>
    <scope>NUCLEOTIDE SEQUENCE [LARGE SCALE GENOMIC DNA]</scope>
    <source>
        <strain evidence="2 3">KCTC 23863</strain>
    </source>
</reference>
<dbReference type="GO" id="GO:0016740">
    <property type="term" value="F:transferase activity"/>
    <property type="evidence" value="ECO:0007669"/>
    <property type="project" value="UniProtKB-KW"/>
</dbReference>
<keyword evidence="3" id="KW-1185">Reference proteome</keyword>
<reference evidence="2 3" key="2">
    <citation type="submission" date="2020-01" db="EMBL/GenBank/DDBJ databases">
        <title>Microvirga sp. nov., an arsenate reduction bacterium isolated from Tibet hotspring sediments.</title>
        <authorList>
            <person name="Xian W.-D."/>
            <person name="Li W.-J."/>
        </authorList>
    </citation>
    <scope>NUCLEOTIDE SEQUENCE [LARGE SCALE GENOMIC DNA]</scope>
    <source>
        <strain evidence="2 3">KCTC 23863</strain>
    </source>
</reference>
<comment type="caution">
    <text evidence="2">The sequence shown here is derived from an EMBL/GenBank/DDBJ whole genome shotgun (WGS) entry which is preliminary data.</text>
</comment>
<dbReference type="AlphaFoldDB" id="A0A7X3MQM4"/>
<dbReference type="SUPFAM" id="SSF53756">
    <property type="entry name" value="UDP-Glycosyltransferase/glycogen phosphorylase"/>
    <property type="match status" value="1"/>
</dbReference>
<evidence type="ECO:0000313" key="2">
    <source>
        <dbReference type="EMBL" id="MXQ11439.1"/>
    </source>
</evidence>
<dbReference type="RefSeq" id="WP_160884024.1">
    <property type="nucleotide sequence ID" value="NZ_WURB01000004.1"/>
</dbReference>